<dbReference type="EMBL" id="VHII01000005">
    <property type="protein sequence ID" value="KAF1389914.1"/>
    <property type="molecule type" value="Genomic_DNA"/>
</dbReference>
<proteinExistence type="predicted"/>
<keyword evidence="2" id="KW-1185">Reference proteome</keyword>
<evidence type="ECO:0000313" key="1">
    <source>
        <dbReference type="EMBL" id="KAF1389914.1"/>
    </source>
</evidence>
<sequence length="130" mass="15030">MRESFHRLPLQNSDTLKQWPFVLHVDVETPVETLREMDDLSVTVTVTIFTRTTSCMMSLQPSQKKITSRKVLYREPRDLLRIIWMRETSGGGFLVCKVSAVNILPTLSKMTPRNKLSIMNWSSVQKHPVL</sequence>
<name>A0A6A5FI68_PERFL</name>
<organism evidence="1 2">
    <name type="scientific">Perca fluviatilis</name>
    <name type="common">European perch</name>
    <dbReference type="NCBI Taxonomy" id="8168"/>
    <lineage>
        <taxon>Eukaryota</taxon>
        <taxon>Metazoa</taxon>
        <taxon>Chordata</taxon>
        <taxon>Craniata</taxon>
        <taxon>Vertebrata</taxon>
        <taxon>Euteleostomi</taxon>
        <taxon>Actinopterygii</taxon>
        <taxon>Neopterygii</taxon>
        <taxon>Teleostei</taxon>
        <taxon>Neoteleostei</taxon>
        <taxon>Acanthomorphata</taxon>
        <taxon>Eupercaria</taxon>
        <taxon>Perciformes</taxon>
        <taxon>Percoidei</taxon>
        <taxon>Percidae</taxon>
        <taxon>Percinae</taxon>
        <taxon>Perca</taxon>
    </lineage>
</organism>
<dbReference type="AlphaFoldDB" id="A0A6A5FI68"/>
<protein>
    <submittedName>
        <fullName evidence="1">Uncharacterized protein</fullName>
    </submittedName>
</protein>
<dbReference type="Proteomes" id="UP000465112">
    <property type="component" value="Chromosome 5"/>
</dbReference>
<evidence type="ECO:0000313" key="2">
    <source>
        <dbReference type="Proteomes" id="UP000465112"/>
    </source>
</evidence>
<gene>
    <name evidence="1" type="ORF">PFLUV_G00052520</name>
</gene>
<reference evidence="1 2" key="1">
    <citation type="submission" date="2019-06" db="EMBL/GenBank/DDBJ databases">
        <title>A chromosome-scale genome assembly of the European perch, Perca fluviatilis.</title>
        <authorList>
            <person name="Roques C."/>
            <person name="Zahm M."/>
            <person name="Cabau C."/>
            <person name="Klopp C."/>
            <person name="Bouchez O."/>
            <person name="Donnadieu C."/>
            <person name="Kuhl H."/>
            <person name="Gislard M."/>
            <person name="Guendouz S."/>
            <person name="Journot L."/>
            <person name="Haffray P."/>
            <person name="Bestin A."/>
            <person name="Morvezen R."/>
            <person name="Feron R."/>
            <person name="Wen M."/>
            <person name="Jouanno E."/>
            <person name="Herpin A."/>
            <person name="Schartl M."/>
            <person name="Postlethwait J."/>
            <person name="Schaerlinger B."/>
            <person name="Chardard D."/>
            <person name="Lecocq T."/>
            <person name="Poncet C."/>
            <person name="Jaffrelo L."/>
            <person name="Lampietro C."/>
            <person name="Guiguen Y."/>
        </authorList>
    </citation>
    <scope>NUCLEOTIDE SEQUENCE [LARGE SCALE GENOMIC DNA]</scope>
    <source>
        <tissue evidence="1">Blood</tissue>
    </source>
</reference>
<comment type="caution">
    <text evidence="1">The sequence shown here is derived from an EMBL/GenBank/DDBJ whole genome shotgun (WGS) entry which is preliminary data.</text>
</comment>
<accession>A0A6A5FI68</accession>